<dbReference type="InterPro" id="IPR044876">
    <property type="entry name" value="HRDC_dom_sf"/>
</dbReference>
<dbReference type="SMART" id="SM00341">
    <property type="entry name" value="HRDC"/>
    <property type="match status" value="1"/>
</dbReference>
<name>A0A177N8K2_9GAMM</name>
<protein>
    <recommendedName>
        <fullName evidence="16">DNA helicase RecQ</fullName>
        <ecNumber evidence="16">5.6.2.4</ecNumber>
    </recommendedName>
</protein>
<dbReference type="Gene3D" id="1.10.10.10">
    <property type="entry name" value="Winged helix-like DNA-binding domain superfamily/Winged helix DNA-binding domain"/>
    <property type="match status" value="1"/>
</dbReference>
<keyword evidence="9" id="KW-0862">Zinc</keyword>
<dbReference type="GO" id="GO:0005524">
    <property type="term" value="F:ATP binding"/>
    <property type="evidence" value="ECO:0007669"/>
    <property type="project" value="UniProtKB-KW"/>
</dbReference>
<dbReference type="CDD" id="cd18794">
    <property type="entry name" value="SF2_C_RecQ"/>
    <property type="match status" value="1"/>
</dbReference>
<dbReference type="Gene3D" id="1.10.150.80">
    <property type="entry name" value="HRDC domain"/>
    <property type="match status" value="1"/>
</dbReference>
<dbReference type="Pfam" id="PF00270">
    <property type="entry name" value="DEAD"/>
    <property type="match status" value="1"/>
</dbReference>
<evidence type="ECO:0000256" key="2">
    <source>
        <dbReference type="ARBA" id="ARBA00001947"/>
    </source>
</evidence>
<dbReference type="CDD" id="cd17920">
    <property type="entry name" value="DEXHc_RecQ"/>
    <property type="match status" value="1"/>
</dbReference>
<dbReference type="InterPro" id="IPR010997">
    <property type="entry name" value="HRDC-like_sf"/>
</dbReference>
<dbReference type="GO" id="GO:0043590">
    <property type="term" value="C:bacterial nucleoid"/>
    <property type="evidence" value="ECO:0007669"/>
    <property type="project" value="TreeGrafter"/>
</dbReference>
<dbReference type="InterPro" id="IPR011545">
    <property type="entry name" value="DEAD/DEAH_box_helicase_dom"/>
</dbReference>
<dbReference type="InterPro" id="IPR018982">
    <property type="entry name" value="RQC_domain"/>
</dbReference>
<evidence type="ECO:0000256" key="11">
    <source>
        <dbReference type="ARBA" id="ARBA00023125"/>
    </source>
</evidence>
<dbReference type="Pfam" id="PF16124">
    <property type="entry name" value="RecQ_Zn_bind"/>
    <property type="match status" value="1"/>
</dbReference>
<dbReference type="PROSITE" id="PS51192">
    <property type="entry name" value="HELICASE_ATP_BIND_1"/>
    <property type="match status" value="1"/>
</dbReference>
<evidence type="ECO:0000256" key="8">
    <source>
        <dbReference type="ARBA" id="ARBA00022806"/>
    </source>
</evidence>
<keyword evidence="14" id="KW-0413">Isomerase</keyword>
<dbReference type="PANTHER" id="PTHR13710">
    <property type="entry name" value="DNA HELICASE RECQ FAMILY MEMBER"/>
    <property type="match status" value="1"/>
</dbReference>
<dbReference type="SMART" id="SM00956">
    <property type="entry name" value="RQC"/>
    <property type="match status" value="1"/>
</dbReference>
<dbReference type="FunFam" id="3.40.50.300:FF:000296">
    <property type="entry name" value="ATP-dependent DNA helicase RecQ"/>
    <property type="match status" value="1"/>
</dbReference>
<keyword evidence="5" id="KW-0547">Nucleotide-binding</keyword>
<dbReference type="EC" id="5.6.2.4" evidence="16"/>
<dbReference type="PANTHER" id="PTHR13710:SF105">
    <property type="entry name" value="ATP-DEPENDENT DNA HELICASE Q1"/>
    <property type="match status" value="1"/>
</dbReference>
<evidence type="ECO:0000256" key="12">
    <source>
        <dbReference type="ARBA" id="ARBA00023172"/>
    </source>
</evidence>
<feature type="domain" description="Helicase C-terminal" evidence="19">
    <location>
        <begin position="216"/>
        <end position="366"/>
    </location>
</feature>
<evidence type="ECO:0000256" key="9">
    <source>
        <dbReference type="ARBA" id="ARBA00022833"/>
    </source>
</evidence>
<evidence type="ECO:0000256" key="4">
    <source>
        <dbReference type="ARBA" id="ARBA00022723"/>
    </source>
</evidence>
<dbReference type="OrthoDB" id="9760034at2"/>
<dbReference type="GO" id="GO:0006281">
    <property type="term" value="P:DNA repair"/>
    <property type="evidence" value="ECO:0007669"/>
    <property type="project" value="UniProtKB-KW"/>
</dbReference>
<dbReference type="InterPro" id="IPR002121">
    <property type="entry name" value="HRDC_dom"/>
</dbReference>
<dbReference type="PROSITE" id="PS51194">
    <property type="entry name" value="HELICASE_CTER"/>
    <property type="match status" value="1"/>
</dbReference>
<evidence type="ECO:0000259" key="18">
    <source>
        <dbReference type="PROSITE" id="PS51192"/>
    </source>
</evidence>
<dbReference type="InterPro" id="IPR027417">
    <property type="entry name" value="P-loop_NTPase"/>
</dbReference>
<dbReference type="InterPro" id="IPR004589">
    <property type="entry name" value="DNA_helicase_ATP-dep_RecQ"/>
</dbReference>
<dbReference type="InterPro" id="IPR001650">
    <property type="entry name" value="Helicase_C-like"/>
</dbReference>
<dbReference type="GO" id="GO:0005737">
    <property type="term" value="C:cytoplasm"/>
    <property type="evidence" value="ECO:0007669"/>
    <property type="project" value="TreeGrafter"/>
</dbReference>
<dbReference type="SMART" id="SM00487">
    <property type="entry name" value="DEXDc"/>
    <property type="match status" value="1"/>
</dbReference>
<evidence type="ECO:0000256" key="15">
    <source>
        <dbReference type="ARBA" id="ARBA00034617"/>
    </source>
</evidence>
<dbReference type="FunFam" id="1.10.10.10:FF:000175">
    <property type="entry name" value="ATP-dependent DNA helicase RecQ"/>
    <property type="match status" value="1"/>
</dbReference>
<accession>A0A177N8K2</accession>
<dbReference type="InterPro" id="IPR006293">
    <property type="entry name" value="DNA_helicase_ATP-dep_RecQ_bac"/>
</dbReference>
<dbReference type="Proteomes" id="UP000077857">
    <property type="component" value="Unassembled WGS sequence"/>
</dbReference>
<evidence type="ECO:0000256" key="5">
    <source>
        <dbReference type="ARBA" id="ARBA00022741"/>
    </source>
</evidence>
<keyword evidence="7" id="KW-0378">Hydrolase</keyword>
<reference evidence="20 21" key="1">
    <citation type="submission" date="2016-03" db="EMBL/GenBank/DDBJ databases">
        <authorList>
            <person name="Ploux O."/>
        </authorList>
    </citation>
    <scope>NUCLEOTIDE SEQUENCE [LARGE SCALE GENOMIC DNA]</scope>
    <source>
        <strain evidence="20 21">R-45378</strain>
    </source>
</reference>
<dbReference type="GO" id="GO:0016787">
    <property type="term" value="F:hydrolase activity"/>
    <property type="evidence" value="ECO:0007669"/>
    <property type="project" value="UniProtKB-KW"/>
</dbReference>
<dbReference type="GO" id="GO:0009432">
    <property type="term" value="P:SOS response"/>
    <property type="evidence" value="ECO:0007669"/>
    <property type="project" value="UniProtKB-UniRule"/>
</dbReference>
<dbReference type="GO" id="GO:0046872">
    <property type="term" value="F:metal ion binding"/>
    <property type="evidence" value="ECO:0007669"/>
    <property type="project" value="UniProtKB-KW"/>
</dbReference>
<dbReference type="Pfam" id="PF00271">
    <property type="entry name" value="Helicase_C"/>
    <property type="match status" value="1"/>
</dbReference>
<dbReference type="GO" id="GO:0003677">
    <property type="term" value="F:DNA binding"/>
    <property type="evidence" value="ECO:0007669"/>
    <property type="project" value="UniProtKB-KW"/>
</dbReference>
<evidence type="ECO:0000259" key="19">
    <source>
        <dbReference type="PROSITE" id="PS51194"/>
    </source>
</evidence>
<evidence type="ECO:0000256" key="7">
    <source>
        <dbReference type="ARBA" id="ARBA00022801"/>
    </source>
</evidence>
<evidence type="ECO:0000256" key="13">
    <source>
        <dbReference type="ARBA" id="ARBA00023204"/>
    </source>
</evidence>
<comment type="caution">
    <text evidence="20">The sequence shown here is derived from an EMBL/GenBank/DDBJ whole genome shotgun (WGS) entry which is preliminary data.</text>
</comment>
<sequence>MTHNPALDTLRSVFGYDSFRGQQQHIIEQLIAGRDVLVLMPTGGGKSLCYQIPALVMDGVGIVISPLIALMQDQVSALHQLGVRAAYLNSTLSFEQVRDIEQQLQNGDLDLLYIAPERLSSPRTQALFNRCKIALFAIDEAHCVSQWGHDFRADYLQLSVLHQQFPTVPRIALTATADERTRQEIIVRLALEQAQVFVSGFDRPNIRYRIVQKDNARQQLLSFIRSEHPGDTGIVYCLSRKKVEETAEWLSQKGLRALPYHAGMDHQQRQKNQHQFLMEDGLIIVATIAFGMGIDKPNVRFVAHLDLPKSVEAYYQETGRAGRDGLPANAWMAYGLQDVLTLRQMLGASNADAAHKRVELHKLDAMLALCETVGCRRQALLGYFGDVLEQGCGNCDTCLEPVATWDGSLAAQQALSCIYRTGQRFGATYLIDVLLGKDDERIKQFGHDRLSTFGIGKALDEKRWRSVFRQLVAKSLVEIDFEGHGSLRLADACRPVLRGEQTLMLRKDVQTAKTRRDKYEKRQPGGAADSALWEALRAKRKQLADEQDVPPYVIFHDATLMAMVEARPHNREQLGLISGIGQRKLELYGDEFLAVLAEFDTAAEHGSRSDTVAESLDLFRLGYSVEQVARQRGVTEDTVYNHMAKALESGLVELGDVLELSPAELGDIEAALLALPHEQRNALKPVYEQLAGAYSYGILRCVRAALQRQTG</sequence>
<dbReference type="NCBIfam" id="TIGR00614">
    <property type="entry name" value="recQ_fam"/>
    <property type="match status" value="1"/>
</dbReference>
<keyword evidence="13" id="KW-0234">DNA repair</keyword>
<evidence type="ECO:0000256" key="10">
    <source>
        <dbReference type="ARBA" id="ARBA00022840"/>
    </source>
</evidence>
<dbReference type="RefSeq" id="WP_064041266.1">
    <property type="nucleotide sequence ID" value="NZ_LUUJ01000095.1"/>
</dbReference>
<evidence type="ECO:0000256" key="14">
    <source>
        <dbReference type="ARBA" id="ARBA00023235"/>
    </source>
</evidence>
<dbReference type="InterPro" id="IPR029491">
    <property type="entry name" value="Helicase_HTH"/>
</dbReference>
<dbReference type="EMBL" id="LUUJ01000095">
    <property type="protein sequence ID" value="OAI13823.1"/>
    <property type="molecule type" value="Genomic_DNA"/>
</dbReference>
<comment type="similarity">
    <text evidence="3">Belongs to the helicase family. RecQ subfamily.</text>
</comment>
<evidence type="ECO:0000256" key="3">
    <source>
        <dbReference type="ARBA" id="ARBA00005446"/>
    </source>
</evidence>
<organism evidence="20 21">
    <name type="scientific">Methylomonas koyamae</name>
    <dbReference type="NCBI Taxonomy" id="702114"/>
    <lineage>
        <taxon>Bacteria</taxon>
        <taxon>Pseudomonadati</taxon>
        <taxon>Pseudomonadota</taxon>
        <taxon>Gammaproteobacteria</taxon>
        <taxon>Methylococcales</taxon>
        <taxon>Methylococcaceae</taxon>
        <taxon>Methylomonas</taxon>
    </lineage>
</organism>
<dbReference type="GO" id="GO:0030894">
    <property type="term" value="C:replisome"/>
    <property type="evidence" value="ECO:0007669"/>
    <property type="project" value="TreeGrafter"/>
</dbReference>
<comment type="cofactor">
    <cofactor evidence="1">
        <name>Mg(2+)</name>
        <dbReference type="ChEBI" id="CHEBI:18420"/>
    </cofactor>
</comment>
<dbReference type="Gene3D" id="3.40.50.300">
    <property type="entry name" value="P-loop containing nucleotide triphosphate hydrolases"/>
    <property type="match status" value="2"/>
</dbReference>
<dbReference type="NCBIfam" id="TIGR01389">
    <property type="entry name" value="recQ"/>
    <property type="match status" value="1"/>
</dbReference>
<dbReference type="SMART" id="SM00490">
    <property type="entry name" value="HELICc"/>
    <property type="match status" value="1"/>
</dbReference>
<keyword evidence="11" id="KW-0238">DNA-binding</keyword>
<dbReference type="AlphaFoldDB" id="A0A177N8K2"/>
<dbReference type="InterPro" id="IPR036388">
    <property type="entry name" value="WH-like_DNA-bd_sf"/>
</dbReference>
<feature type="domain" description="HRDC" evidence="17">
    <location>
        <begin position="526"/>
        <end position="606"/>
    </location>
</feature>
<dbReference type="SUPFAM" id="SSF52540">
    <property type="entry name" value="P-loop containing nucleoside triphosphate hydrolases"/>
    <property type="match status" value="2"/>
</dbReference>
<comment type="catalytic activity">
    <reaction evidence="15">
        <text>Couples ATP hydrolysis with the unwinding of duplex DNA by translocating in the 3'-5' direction.</text>
        <dbReference type="EC" id="5.6.2.4"/>
    </reaction>
</comment>
<keyword evidence="10" id="KW-0067">ATP-binding</keyword>
<proteinExistence type="inferred from homology"/>
<keyword evidence="12" id="KW-0233">DNA recombination</keyword>
<dbReference type="Pfam" id="PF09382">
    <property type="entry name" value="RQC"/>
    <property type="match status" value="1"/>
</dbReference>
<evidence type="ECO:0000256" key="6">
    <source>
        <dbReference type="ARBA" id="ARBA00022763"/>
    </source>
</evidence>
<dbReference type="GO" id="GO:0043138">
    <property type="term" value="F:3'-5' DNA helicase activity"/>
    <property type="evidence" value="ECO:0007669"/>
    <property type="project" value="UniProtKB-EC"/>
</dbReference>
<keyword evidence="4" id="KW-0479">Metal-binding</keyword>
<evidence type="ECO:0000313" key="21">
    <source>
        <dbReference type="Proteomes" id="UP000077857"/>
    </source>
</evidence>
<gene>
    <name evidence="20" type="ORF">A1507_16170</name>
</gene>
<evidence type="ECO:0000256" key="1">
    <source>
        <dbReference type="ARBA" id="ARBA00001946"/>
    </source>
</evidence>
<evidence type="ECO:0000313" key="20">
    <source>
        <dbReference type="EMBL" id="OAI13823.1"/>
    </source>
</evidence>
<keyword evidence="8 20" id="KW-0347">Helicase</keyword>
<keyword evidence="6" id="KW-0227">DNA damage</keyword>
<feature type="domain" description="Helicase ATP-binding" evidence="18">
    <location>
        <begin position="27"/>
        <end position="195"/>
    </location>
</feature>
<dbReference type="PROSITE" id="PS50967">
    <property type="entry name" value="HRDC"/>
    <property type="match status" value="1"/>
</dbReference>
<dbReference type="Pfam" id="PF14493">
    <property type="entry name" value="HTH_40"/>
    <property type="match status" value="1"/>
</dbReference>
<dbReference type="InterPro" id="IPR014001">
    <property type="entry name" value="Helicase_ATP-bd"/>
</dbReference>
<dbReference type="GO" id="GO:0006310">
    <property type="term" value="P:DNA recombination"/>
    <property type="evidence" value="ECO:0007669"/>
    <property type="project" value="UniProtKB-UniRule"/>
</dbReference>
<dbReference type="FunFam" id="3.40.50.300:FF:000156">
    <property type="entry name" value="ATP-dependent DNA helicase recQ"/>
    <property type="match status" value="1"/>
</dbReference>
<evidence type="ECO:0000256" key="16">
    <source>
        <dbReference type="NCBIfam" id="TIGR01389"/>
    </source>
</evidence>
<dbReference type="Pfam" id="PF00570">
    <property type="entry name" value="HRDC"/>
    <property type="match status" value="1"/>
</dbReference>
<dbReference type="SUPFAM" id="SSF47819">
    <property type="entry name" value="HRDC-like"/>
    <property type="match status" value="1"/>
</dbReference>
<dbReference type="GO" id="GO:0006260">
    <property type="term" value="P:DNA replication"/>
    <property type="evidence" value="ECO:0007669"/>
    <property type="project" value="InterPro"/>
</dbReference>
<comment type="cofactor">
    <cofactor evidence="2">
        <name>Zn(2+)</name>
        <dbReference type="ChEBI" id="CHEBI:29105"/>
    </cofactor>
</comment>
<dbReference type="GO" id="GO:0009378">
    <property type="term" value="F:four-way junction helicase activity"/>
    <property type="evidence" value="ECO:0007669"/>
    <property type="project" value="TreeGrafter"/>
</dbReference>
<evidence type="ECO:0000259" key="17">
    <source>
        <dbReference type="PROSITE" id="PS50967"/>
    </source>
</evidence>
<dbReference type="InterPro" id="IPR032284">
    <property type="entry name" value="RecQ_Zn-bd"/>
</dbReference>